<evidence type="ECO:0000256" key="4">
    <source>
        <dbReference type="ARBA" id="ARBA00023212"/>
    </source>
</evidence>
<protein>
    <submittedName>
        <fullName evidence="7">Kinesin protein</fullName>
    </submittedName>
</protein>
<dbReference type="SUPFAM" id="SSF52540">
    <property type="entry name" value="P-loop containing nucleoside triphosphate hydrolases"/>
    <property type="match status" value="1"/>
</dbReference>
<feature type="binding site" evidence="5">
    <location>
        <begin position="460"/>
        <end position="467"/>
    </location>
    <ligand>
        <name>ATP</name>
        <dbReference type="ChEBI" id="CHEBI:30616"/>
    </ligand>
</feature>
<gene>
    <name evidence="7" type="ORF">D915_002324</name>
</gene>
<feature type="region of interest" description="Disordered" evidence="6">
    <location>
        <begin position="288"/>
        <end position="320"/>
    </location>
</feature>
<dbReference type="GO" id="GO:0005524">
    <property type="term" value="F:ATP binding"/>
    <property type="evidence" value="ECO:0007669"/>
    <property type="project" value="UniProtKB-UniRule"/>
</dbReference>
<evidence type="ECO:0000256" key="5">
    <source>
        <dbReference type="PROSITE-ProRule" id="PRU00283"/>
    </source>
</evidence>
<feature type="compositionally biased region" description="Basic and acidic residues" evidence="6">
    <location>
        <begin position="288"/>
        <end position="308"/>
    </location>
</feature>
<dbReference type="GO" id="GO:0005856">
    <property type="term" value="C:cytoskeleton"/>
    <property type="evidence" value="ECO:0007669"/>
    <property type="project" value="UniProtKB-SubCell"/>
</dbReference>
<evidence type="ECO:0000256" key="6">
    <source>
        <dbReference type="SAM" id="MobiDB-lite"/>
    </source>
</evidence>
<keyword evidence="5" id="KW-0505">Motor protein</keyword>
<dbReference type="InterPro" id="IPR036961">
    <property type="entry name" value="Kinesin_motor_dom_sf"/>
</dbReference>
<dbReference type="InterPro" id="IPR027417">
    <property type="entry name" value="P-loop_NTPase"/>
</dbReference>
<comment type="caution">
    <text evidence="7">The sequence shown here is derived from an EMBL/GenBank/DDBJ whole genome shotgun (WGS) entry which is preliminary data.</text>
</comment>
<dbReference type="PRINTS" id="PR00380">
    <property type="entry name" value="KINESINHEAVY"/>
</dbReference>
<comment type="subcellular location">
    <subcellularLocation>
        <location evidence="1">Cytoplasm</location>
        <location evidence="1">Cytoskeleton</location>
    </subcellularLocation>
</comment>
<name>A0A2H1CNI9_FASHE</name>
<dbReference type="Pfam" id="PF00225">
    <property type="entry name" value="Kinesin"/>
    <property type="match status" value="1"/>
</dbReference>
<dbReference type="GO" id="GO:0003777">
    <property type="term" value="F:microtubule motor activity"/>
    <property type="evidence" value="ECO:0007669"/>
    <property type="project" value="InterPro"/>
</dbReference>
<evidence type="ECO:0000256" key="1">
    <source>
        <dbReference type="ARBA" id="ARBA00004245"/>
    </source>
</evidence>
<dbReference type="InterPro" id="IPR001752">
    <property type="entry name" value="Kinesin_motor_dom"/>
</dbReference>
<dbReference type="InterPro" id="IPR027640">
    <property type="entry name" value="Kinesin-like_fam"/>
</dbReference>
<dbReference type="PANTHER" id="PTHR47972">
    <property type="entry name" value="KINESIN-LIKE PROTEIN KLP-3"/>
    <property type="match status" value="1"/>
</dbReference>
<dbReference type="GO" id="GO:0007018">
    <property type="term" value="P:microtubule-based movement"/>
    <property type="evidence" value="ECO:0007669"/>
    <property type="project" value="InterPro"/>
</dbReference>
<evidence type="ECO:0000256" key="2">
    <source>
        <dbReference type="ARBA" id="ARBA00022741"/>
    </source>
</evidence>
<proteinExistence type="inferred from homology"/>
<comment type="similarity">
    <text evidence="5">Belongs to the TRAFAC class myosin-kinesin ATPase superfamily. Kinesin family.</text>
</comment>
<keyword evidence="4" id="KW-0963">Cytoplasm</keyword>
<accession>A0A2H1CNI9</accession>
<feature type="region of interest" description="Disordered" evidence="6">
    <location>
        <begin position="1"/>
        <end position="21"/>
    </location>
</feature>
<dbReference type="SMART" id="SM00129">
    <property type="entry name" value="KISc"/>
    <property type="match status" value="1"/>
</dbReference>
<evidence type="ECO:0000256" key="3">
    <source>
        <dbReference type="ARBA" id="ARBA00022840"/>
    </source>
</evidence>
<keyword evidence="4" id="KW-0206">Cytoskeleton</keyword>
<evidence type="ECO:0000313" key="7">
    <source>
        <dbReference type="EMBL" id="THD26898.1"/>
    </source>
</evidence>
<dbReference type="GO" id="GO:0008017">
    <property type="term" value="F:microtubule binding"/>
    <property type="evidence" value="ECO:0007669"/>
    <property type="project" value="InterPro"/>
</dbReference>
<dbReference type="Gene3D" id="3.40.850.10">
    <property type="entry name" value="Kinesin motor domain"/>
    <property type="match status" value="1"/>
</dbReference>
<keyword evidence="8" id="KW-1185">Reference proteome</keyword>
<sequence length="747" mass="84649">MSKDQQSVISPDQNSLQPSTTLSGYLENCTSSLVGESNGTTGTNELSGTKYKFFYNRLYKCLCFLEEENRKLLQAVQNKVRVNGEPKRLEDLLDEFAFKVAKKKDAYETSLTAQATSEGQQAFMAKRWKMRYHNLLDLAQIFEKRLEQIDSGNIKPVHNGDQDLGSDFFDEALALPWDLKMNFDEALQNAVDDITCDSKQETGRQASTYEFNDFTIPISSVFIQDLLANHNRCVEQINNQNEIKCRLFHVLKKTKEQRNQLKKYVMEQENEIQFMERKIEEVEEAIRQREKTQTTNDEIKVDKKKSPAESDSQNSNPENVPLEISQEHEEMEKLQAEVKMLEYRKRELEGMLAEEEQQRRRLSKRLQDLVGTIHVSCRIRPHPDNYLQVVSDDKLLFPKSLPITVNKPNGLGYMGTDQMRCFIFEKVLGPGCGHYEIFKKLGQPLTQCLDGHNLCVMTYGPKKSGKSFTMFGNGPVQKPGDSVEVTKGIAQDAVHLLLSLARQRTAWSYEIQVSAFSVNDYGVTDLLKDNKCSFLKAVKSPINVIENDESGAQHKAVQLTIGSDFDNLVQSVRENQMKKSGQSTHLIIKLAIEGYQKSTREATVRSTLLLADLASWEKRYSADELEMVTSQATPAVEPSLQITPTTPKVNTGVNQSLLALSRVFTALRKRKVPAFKDSMLTQLLRPVLTGDSKCFLVITINSDPNEFTSTLASLQFAQNAMQATTKLVADHRLKHTRSQNRCDSASK</sequence>
<organism evidence="7 8">
    <name type="scientific">Fasciola hepatica</name>
    <name type="common">Liver fluke</name>
    <dbReference type="NCBI Taxonomy" id="6192"/>
    <lineage>
        <taxon>Eukaryota</taxon>
        <taxon>Metazoa</taxon>
        <taxon>Spiralia</taxon>
        <taxon>Lophotrochozoa</taxon>
        <taxon>Platyhelminthes</taxon>
        <taxon>Trematoda</taxon>
        <taxon>Digenea</taxon>
        <taxon>Plagiorchiida</taxon>
        <taxon>Echinostomata</taxon>
        <taxon>Echinostomatoidea</taxon>
        <taxon>Fasciolidae</taxon>
        <taxon>Fasciola</taxon>
    </lineage>
</organism>
<keyword evidence="2 5" id="KW-0547">Nucleotide-binding</keyword>
<keyword evidence="3 5" id="KW-0067">ATP-binding</keyword>
<reference evidence="7" key="1">
    <citation type="submission" date="2019-03" db="EMBL/GenBank/DDBJ databases">
        <title>Improved annotation for the trematode Fasciola hepatica.</title>
        <authorList>
            <person name="Choi Y.-J."/>
            <person name="Martin J."/>
            <person name="Mitreva M."/>
        </authorList>
    </citation>
    <scope>NUCLEOTIDE SEQUENCE [LARGE SCALE GENOMIC DNA]</scope>
</reference>
<dbReference type="PROSITE" id="PS50067">
    <property type="entry name" value="KINESIN_MOTOR_2"/>
    <property type="match status" value="1"/>
</dbReference>
<dbReference type="Proteomes" id="UP000230066">
    <property type="component" value="Unassembled WGS sequence"/>
</dbReference>
<feature type="compositionally biased region" description="Polar residues" evidence="6">
    <location>
        <begin position="309"/>
        <end position="318"/>
    </location>
</feature>
<dbReference type="EMBL" id="JXXN02000594">
    <property type="protein sequence ID" value="THD26898.1"/>
    <property type="molecule type" value="Genomic_DNA"/>
</dbReference>
<dbReference type="AlphaFoldDB" id="A0A2H1CNI9"/>
<evidence type="ECO:0000313" key="8">
    <source>
        <dbReference type="Proteomes" id="UP000230066"/>
    </source>
</evidence>